<proteinExistence type="predicted"/>
<organism evidence="2 3">
    <name type="scientific">Mycena albidolilacea</name>
    <dbReference type="NCBI Taxonomy" id="1033008"/>
    <lineage>
        <taxon>Eukaryota</taxon>
        <taxon>Fungi</taxon>
        <taxon>Dikarya</taxon>
        <taxon>Basidiomycota</taxon>
        <taxon>Agaricomycotina</taxon>
        <taxon>Agaricomycetes</taxon>
        <taxon>Agaricomycetidae</taxon>
        <taxon>Agaricales</taxon>
        <taxon>Marasmiineae</taxon>
        <taxon>Mycenaceae</taxon>
        <taxon>Mycena</taxon>
    </lineage>
</organism>
<evidence type="ECO:0000313" key="3">
    <source>
        <dbReference type="Proteomes" id="UP001218218"/>
    </source>
</evidence>
<reference evidence="2" key="1">
    <citation type="submission" date="2023-03" db="EMBL/GenBank/DDBJ databases">
        <title>Massive genome expansion in bonnet fungi (Mycena s.s.) driven by repeated elements and novel gene families across ecological guilds.</title>
        <authorList>
            <consortium name="Lawrence Berkeley National Laboratory"/>
            <person name="Harder C.B."/>
            <person name="Miyauchi S."/>
            <person name="Viragh M."/>
            <person name="Kuo A."/>
            <person name="Thoen E."/>
            <person name="Andreopoulos B."/>
            <person name="Lu D."/>
            <person name="Skrede I."/>
            <person name="Drula E."/>
            <person name="Henrissat B."/>
            <person name="Morin E."/>
            <person name="Kohler A."/>
            <person name="Barry K."/>
            <person name="LaButti K."/>
            <person name="Morin E."/>
            <person name="Salamov A."/>
            <person name="Lipzen A."/>
            <person name="Mereny Z."/>
            <person name="Hegedus B."/>
            <person name="Baldrian P."/>
            <person name="Stursova M."/>
            <person name="Weitz H."/>
            <person name="Taylor A."/>
            <person name="Grigoriev I.V."/>
            <person name="Nagy L.G."/>
            <person name="Martin F."/>
            <person name="Kauserud H."/>
        </authorList>
    </citation>
    <scope>NUCLEOTIDE SEQUENCE</scope>
    <source>
        <strain evidence="2">CBHHK002</strain>
    </source>
</reference>
<accession>A0AAD7E8S2</accession>
<dbReference type="Proteomes" id="UP001218218">
    <property type="component" value="Unassembled WGS sequence"/>
</dbReference>
<dbReference type="AlphaFoldDB" id="A0AAD7E8S2"/>
<dbReference type="EMBL" id="JARIHO010000106">
    <property type="protein sequence ID" value="KAJ7303490.1"/>
    <property type="molecule type" value="Genomic_DNA"/>
</dbReference>
<feature type="region of interest" description="Disordered" evidence="1">
    <location>
        <begin position="408"/>
        <end position="438"/>
    </location>
</feature>
<evidence type="ECO:0000256" key="1">
    <source>
        <dbReference type="SAM" id="MobiDB-lite"/>
    </source>
</evidence>
<keyword evidence="3" id="KW-1185">Reference proteome</keyword>
<gene>
    <name evidence="2" type="ORF">DFH08DRAFT_825944</name>
</gene>
<evidence type="ECO:0000313" key="2">
    <source>
        <dbReference type="EMBL" id="KAJ7303490.1"/>
    </source>
</evidence>
<name>A0AAD7E8S2_9AGAR</name>
<feature type="non-terminal residue" evidence="2">
    <location>
        <position position="457"/>
    </location>
</feature>
<protein>
    <submittedName>
        <fullName evidence="2">Uncharacterized protein</fullName>
    </submittedName>
</protein>
<comment type="caution">
    <text evidence="2">The sequence shown here is derived from an EMBL/GenBank/DDBJ whole genome shotgun (WGS) entry which is preliminary data.</text>
</comment>
<sequence>ASLATPLNVYSVALVFVCQTPAREGAASPVPASLEISSDFTEPVSGCPLPTLRFAHGRCAFHPCALHPPAYTACTITHAAIDISPRFRMYLHTTAASPQSVDITSPTRIQAPHTTHMHPVHGCARGRVSPLRTCTARALSVSLLQHARRRSVSPVERMRKCGVGAPDDASAPHPRLRPSNHASPIRLTAVWRGCSRRCLRTTPPPAPVKPCVPNPADGGVRFRATNNIKQREIEKEENLWGCSMREGGCELAILTQNTKTKIEKSNEGRGVVRQRERANGQTLRPILMPQCRRQSKCGKVVHVQNDDERAAHLKAHITSWGMEVEAVGVLGVTRGSVPAEDQRTAQDFLRKSGMARERRECWTEDEEHENGERAMTKLRYRARLQRGIVYLQLTQSIRMRGRVSLYHPEESIGTRKRNKDPRVGHVPPASHSDASAAEWHATTPFKALGARAEFSDI</sequence>